<feature type="signal peptide" evidence="1">
    <location>
        <begin position="1"/>
        <end position="25"/>
    </location>
</feature>
<reference evidence="2 3" key="1">
    <citation type="journal article" date="2018" name="Syst. Appl. Microbiol.">
        <title>Ereboglobus luteus gen. nov. sp. nov. from cockroach guts, and new insights into the oxygen relationship of the genera Opitutus and Didymococcus (Verrucomicrobia: Opitutaceae).</title>
        <authorList>
            <person name="Tegtmeier D."/>
            <person name="Belitz A."/>
            <person name="Radek R."/>
            <person name="Heimerl T."/>
            <person name="Brune A."/>
        </authorList>
    </citation>
    <scope>NUCLEOTIDE SEQUENCE [LARGE SCALE GENOMIC DNA]</scope>
    <source>
        <strain evidence="2 3">Ho45</strain>
    </source>
</reference>
<dbReference type="PROSITE" id="PS51257">
    <property type="entry name" value="PROKAR_LIPOPROTEIN"/>
    <property type="match status" value="1"/>
</dbReference>
<dbReference type="KEGG" id="elut:CKA38_10270"/>
<organism evidence="2 3">
    <name type="scientific">Ereboglobus luteus</name>
    <dbReference type="NCBI Taxonomy" id="1796921"/>
    <lineage>
        <taxon>Bacteria</taxon>
        <taxon>Pseudomonadati</taxon>
        <taxon>Verrucomicrobiota</taxon>
        <taxon>Opitutia</taxon>
        <taxon>Opitutales</taxon>
        <taxon>Opitutaceae</taxon>
        <taxon>Ereboglobus</taxon>
    </lineage>
</organism>
<evidence type="ECO:0000256" key="1">
    <source>
        <dbReference type="SAM" id="SignalP"/>
    </source>
</evidence>
<dbReference type="OrthoDB" id="9867632at2"/>
<evidence type="ECO:0000313" key="2">
    <source>
        <dbReference type="EMBL" id="AWI09576.1"/>
    </source>
</evidence>
<keyword evidence="3" id="KW-1185">Reference proteome</keyword>
<name>A0A2U8E439_9BACT</name>
<evidence type="ECO:0000313" key="3">
    <source>
        <dbReference type="Proteomes" id="UP000244896"/>
    </source>
</evidence>
<feature type="chain" id="PRO_5016171744" description="DUF3829 domain-containing protein" evidence="1">
    <location>
        <begin position="26"/>
        <end position="347"/>
    </location>
</feature>
<dbReference type="Proteomes" id="UP000244896">
    <property type="component" value="Chromosome"/>
</dbReference>
<dbReference type="AlphaFoldDB" id="A0A2U8E439"/>
<dbReference type="EMBL" id="CP023004">
    <property type="protein sequence ID" value="AWI09576.1"/>
    <property type="molecule type" value="Genomic_DNA"/>
</dbReference>
<dbReference type="RefSeq" id="WP_108825389.1">
    <property type="nucleotide sequence ID" value="NZ_CP023004.1"/>
</dbReference>
<keyword evidence="1" id="KW-0732">Signal</keyword>
<accession>A0A2U8E439</accession>
<sequence>MQNTRKFLPLLLASLCGLLVLSACGKKSSSSGSSSSGSGDKAGNAAIGFHNKLVDFNKLAREPLKKIMQTTEASASWVSRDGVTGEKPRWNMVLIGVNPYDKLAKNNLAAPSSFSKEDREFFDSRIKLAKDSAAELNKAIGTLTNYYKAEDYKDDKHKKFLDLKPRIEELVQQIARATGEMGGRSEVIASAAEREALKKNPIGIYILNMRDIMAKCEQQMDILMDQRLVQVGSGTGSKTDAQKAEAVAKVKDLLDPADALAAEIADMAGKFKAVDMGALKNRQTLAKDYENFFKILDEQQGTVRKNIRFAKEWGYIGTESSMKLLGGTLRKVTGAHNTFIGDVNKGR</sequence>
<evidence type="ECO:0008006" key="4">
    <source>
        <dbReference type="Google" id="ProtNLM"/>
    </source>
</evidence>
<gene>
    <name evidence="2" type="ORF">CKA38_10270</name>
</gene>
<proteinExistence type="predicted"/>
<protein>
    <recommendedName>
        <fullName evidence="4">DUF3829 domain-containing protein</fullName>
    </recommendedName>
</protein>